<dbReference type="InterPro" id="IPR032675">
    <property type="entry name" value="LRR_dom_sf"/>
</dbReference>
<keyword evidence="3" id="KW-1185">Reference proteome</keyword>
<reference evidence="3" key="1">
    <citation type="journal article" date="2014" name="Proc. Natl. Acad. Sci. U.S.A.">
        <title>Extensive sampling of basidiomycete genomes demonstrates inadequacy of the white-rot/brown-rot paradigm for wood decay fungi.</title>
        <authorList>
            <person name="Riley R."/>
            <person name="Salamov A.A."/>
            <person name="Brown D.W."/>
            <person name="Nagy L.G."/>
            <person name="Floudas D."/>
            <person name="Held B.W."/>
            <person name="Levasseur A."/>
            <person name="Lombard V."/>
            <person name="Morin E."/>
            <person name="Otillar R."/>
            <person name="Lindquist E.A."/>
            <person name="Sun H."/>
            <person name="LaButti K.M."/>
            <person name="Schmutz J."/>
            <person name="Jabbour D."/>
            <person name="Luo H."/>
            <person name="Baker S.E."/>
            <person name="Pisabarro A.G."/>
            <person name="Walton J.D."/>
            <person name="Blanchette R.A."/>
            <person name="Henrissat B."/>
            <person name="Martin F."/>
            <person name="Cullen D."/>
            <person name="Hibbett D.S."/>
            <person name="Grigoriev I.V."/>
        </authorList>
    </citation>
    <scope>NUCLEOTIDE SEQUENCE [LARGE SCALE GENOMIC DNA]</scope>
    <source>
        <strain evidence="3">FD-172 SS1</strain>
    </source>
</reference>
<dbReference type="HOGENOM" id="CLU_039742_0_0_1"/>
<evidence type="ECO:0000313" key="2">
    <source>
        <dbReference type="EMBL" id="KDQ21081.1"/>
    </source>
</evidence>
<feature type="domain" description="F-box" evidence="1">
    <location>
        <begin position="1"/>
        <end position="46"/>
    </location>
</feature>
<dbReference type="Gene3D" id="3.80.10.10">
    <property type="entry name" value="Ribonuclease Inhibitor"/>
    <property type="match status" value="1"/>
</dbReference>
<dbReference type="AlphaFoldDB" id="A0A067NBB6"/>
<organism evidence="2 3">
    <name type="scientific">Botryobasidium botryosum (strain FD-172 SS1)</name>
    <dbReference type="NCBI Taxonomy" id="930990"/>
    <lineage>
        <taxon>Eukaryota</taxon>
        <taxon>Fungi</taxon>
        <taxon>Dikarya</taxon>
        <taxon>Basidiomycota</taxon>
        <taxon>Agaricomycotina</taxon>
        <taxon>Agaricomycetes</taxon>
        <taxon>Cantharellales</taxon>
        <taxon>Botryobasidiaceae</taxon>
        <taxon>Botryobasidium</taxon>
    </lineage>
</organism>
<name>A0A067NBB6_BOTB1</name>
<evidence type="ECO:0000259" key="1">
    <source>
        <dbReference type="PROSITE" id="PS50181"/>
    </source>
</evidence>
<proteinExistence type="predicted"/>
<evidence type="ECO:0000313" key="3">
    <source>
        <dbReference type="Proteomes" id="UP000027195"/>
    </source>
</evidence>
<dbReference type="PROSITE" id="PS50181">
    <property type="entry name" value="FBOX"/>
    <property type="match status" value="1"/>
</dbReference>
<dbReference type="SUPFAM" id="SSF52047">
    <property type="entry name" value="RNI-like"/>
    <property type="match status" value="1"/>
</dbReference>
<dbReference type="SUPFAM" id="SSF81383">
    <property type="entry name" value="F-box domain"/>
    <property type="match status" value="1"/>
</dbReference>
<dbReference type="Pfam" id="PF12937">
    <property type="entry name" value="F-box-like"/>
    <property type="match status" value="1"/>
</dbReference>
<gene>
    <name evidence="2" type="ORF">BOTBODRAFT_62107</name>
</gene>
<accession>A0A067NBB6</accession>
<dbReference type="InterPro" id="IPR001810">
    <property type="entry name" value="F-box_dom"/>
</dbReference>
<sequence>MSLLSLPFDVLSSIFSKTPAGSLLSLATSCRSLRDIIIPEFLFQRVALATRCRAGLDSFRDRMRDPVARDAVRYLTISMNALDRDPHAPQSLTIIEDIMLGLVNLRGVRMVDSCNCFPVEGRIMRTLASLPHLRRLHISNSYQYALESIQTLTSLQFISIAPSTATFHYPAGSPVEELLINSRDALEEIHLSDMELDFGHLTWLSSRAACGGLVWPRVHTLHLRVHAEERQEVDFAHPFPLVDDFAFTGSEWAKCPCNLPFMKRLQFFEGTWEAMAAIWTINTTLRCAALCNAPSDAICLTDLIKHMPTNLRDFRVKAAGALALLEILEQLKEVAPHLTYLDVTDTRDSESLSVYLLQCLPEILSPLPLEYLAVTAPFGEIARSTYLSALRDIIPSLQGVYLNSTQDFSYWRRDVCVRGEGSVGSFVGQSQMDGEETREYYSTRWR</sequence>
<protein>
    <recommendedName>
        <fullName evidence="1">F-box domain-containing protein</fullName>
    </recommendedName>
</protein>
<dbReference type="EMBL" id="KL198017">
    <property type="protein sequence ID" value="KDQ21081.1"/>
    <property type="molecule type" value="Genomic_DNA"/>
</dbReference>
<dbReference type="Proteomes" id="UP000027195">
    <property type="component" value="Unassembled WGS sequence"/>
</dbReference>
<dbReference type="InterPro" id="IPR036047">
    <property type="entry name" value="F-box-like_dom_sf"/>
</dbReference>
<dbReference type="InParanoid" id="A0A067NBB6"/>